<dbReference type="AlphaFoldDB" id="A0A2U8PXI4"/>
<dbReference type="EMBL" id="CP029426">
    <property type="protein sequence ID" value="AWM02546.1"/>
    <property type="molecule type" value="Genomic_DNA"/>
</dbReference>
<feature type="chain" id="PRO_5016014485" evidence="1">
    <location>
        <begin position="30"/>
        <end position="278"/>
    </location>
</feature>
<sequence length="278" mass="31020">MLQVKIAAVRSLAALSSLCAFLICGQSGAREGLFDKALFYRASDYCRGVAAGAVALSEDQTVLCLDGPIEKDADVSPAKKLIEGGLFVVRSAGGDIASSIALANVLRERRALVVVYDQCLSSCANYLLIASDRSYVLKGALVAWDYESTDPAFPSCAKLATEKTRDGDYRLQRGSCQPWSADEAHWREILLAQTAFYKERMIDPYFEPPPDNRYLRKLVKSLHPDTHAYHHIGWTLHPRYFARFFKTAIVYETYPEGQAEVDELVARLHLDMKVIYDP</sequence>
<dbReference type="OrthoDB" id="8230321at2"/>
<evidence type="ECO:0000313" key="3">
    <source>
        <dbReference type="Proteomes" id="UP000215884"/>
    </source>
</evidence>
<keyword evidence="1" id="KW-0732">Signal</keyword>
<protein>
    <submittedName>
        <fullName evidence="2">Uncharacterized protein</fullName>
    </submittedName>
</protein>
<keyword evidence="3" id="KW-1185">Reference proteome</keyword>
<evidence type="ECO:0000313" key="2">
    <source>
        <dbReference type="EMBL" id="AWM02546.1"/>
    </source>
</evidence>
<organism evidence="2 3">
    <name type="scientific">Bradyrhizobium amphicarpaeae</name>
    <dbReference type="NCBI Taxonomy" id="1404768"/>
    <lineage>
        <taxon>Bacteria</taxon>
        <taxon>Pseudomonadati</taxon>
        <taxon>Pseudomonadota</taxon>
        <taxon>Alphaproteobacteria</taxon>
        <taxon>Hyphomicrobiales</taxon>
        <taxon>Nitrobacteraceae</taxon>
        <taxon>Bradyrhizobium</taxon>
    </lineage>
</organism>
<gene>
    <name evidence="2" type="ORF">CIT40_22595</name>
</gene>
<dbReference type="Proteomes" id="UP000215884">
    <property type="component" value="Chromosome"/>
</dbReference>
<evidence type="ECO:0000256" key="1">
    <source>
        <dbReference type="SAM" id="SignalP"/>
    </source>
</evidence>
<dbReference type="KEGG" id="brq:CIT40_22595"/>
<reference evidence="2 3" key="2">
    <citation type="journal article" date="2019" name="Int. J. Syst. Evol. Microbiol.">
        <title>Description and complete genome sequence of Bradyrhizobium amphicarpaeae sp. nov., harbouring photosystem and nitrogen-fixation genes.</title>
        <authorList>
            <person name="Bromfield E.S.P."/>
            <person name="Cloutier S."/>
            <person name="Nguyen H.D.T."/>
        </authorList>
    </citation>
    <scope>NUCLEOTIDE SEQUENCE [LARGE SCALE GENOMIC DNA]</scope>
    <source>
        <strain evidence="2 3">39S1MB</strain>
    </source>
</reference>
<name>A0A2U8PXI4_9BRAD</name>
<reference evidence="2 3" key="1">
    <citation type="journal article" date="2017" name="Syst. Appl. Microbiol.">
        <title>Soybeans inoculated with root zone soils of Canadian native legumes harbour diverse and novel Bradyrhizobium spp. that possess agricultural potential.</title>
        <authorList>
            <person name="Bromfield E.S.P."/>
            <person name="Cloutier S."/>
            <person name="Tambong J.T."/>
            <person name="Tran Thi T.V."/>
        </authorList>
    </citation>
    <scope>NUCLEOTIDE SEQUENCE [LARGE SCALE GENOMIC DNA]</scope>
    <source>
        <strain evidence="2 3">39S1MB</strain>
    </source>
</reference>
<accession>A0A2U8PXI4</accession>
<proteinExistence type="predicted"/>
<dbReference type="RefSeq" id="WP_094891345.1">
    <property type="nucleotide sequence ID" value="NZ_CP029426.2"/>
</dbReference>
<feature type="signal peptide" evidence="1">
    <location>
        <begin position="1"/>
        <end position="29"/>
    </location>
</feature>